<evidence type="ECO:0000256" key="6">
    <source>
        <dbReference type="ARBA" id="ARBA00023136"/>
    </source>
</evidence>
<dbReference type="AlphaFoldDB" id="A0A7S9D8M2"/>
<evidence type="ECO:0000256" key="5">
    <source>
        <dbReference type="ARBA" id="ARBA00022989"/>
    </source>
</evidence>
<evidence type="ECO:0000256" key="7">
    <source>
        <dbReference type="SAM" id="Phobius"/>
    </source>
</evidence>
<gene>
    <name evidence="8" type="ORF">IC761_07020</name>
</gene>
<proteinExistence type="inferred from homology"/>
<dbReference type="InterPro" id="IPR050601">
    <property type="entry name" value="CPA3_antiporter_subunitC"/>
</dbReference>
<dbReference type="PANTHER" id="PTHR34583:SF2">
    <property type="entry name" value="ANTIPORTER SUBUNIT MNHC2-RELATED"/>
    <property type="match status" value="1"/>
</dbReference>
<keyword evidence="4 7" id="KW-0812">Transmembrane</keyword>
<feature type="transmembrane region" description="Helical" evidence="7">
    <location>
        <begin position="66"/>
        <end position="87"/>
    </location>
</feature>
<reference evidence="8 9" key="1">
    <citation type="submission" date="2020-09" db="EMBL/GenBank/DDBJ databases">
        <title>Complete genomes of bradyrhizobia occurring on native shrubby legumes in Australia.</title>
        <authorList>
            <person name="Lafay B."/>
        </authorList>
    </citation>
    <scope>NUCLEOTIDE SEQUENCE [LARGE SCALE GENOMIC DNA]</scope>
    <source>
        <strain evidence="8 9">BDV5040</strain>
    </source>
</reference>
<dbReference type="InterPro" id="IPR039428">
    <property type="entry name" value="NUOK/Mnh_C1-like"/>
</dbReference>
<keyword evidence="6 7" id="KW-0472">Membrane</keyword>
<evidence type="ECO:0000313" key="8">
    <source>
        <dbReference type="EMBL" id="QPF93018.1"/>
    </source>
</evidence>
<feature type="transmembrane region" description="Helical" evidence="7">
    <location>
        <begin position="35"/>
        <end position="54"/>
    </location>
</feature>
<dbReference type="Pfam" id="PF00420">
    <property type="entry name" value="Oxidored_q2"/>
    <property type="match status" value="1"/>
</dbReference>
<accession>A0A7S9D8M2</accession>
<keyword evidence="3" id="KW-1003">Cell membrane</keyword>
<dbReference type="Proteomes" id="UP000594621">
    <property type="component" value="Chromosome"/>
</dbReference>
<dbReference type="PANTHER" id="PTHR34583">
    <property type="entry name" value="ANTIPORTER SUBUNIT MNHC2-RELATED"/>
    <property type="match status" value="1"/>
</dbReference>
<evidence type="ECO:0000256" key="2">
    <source>
        <dbReference type="ARBA" id="ARBA00010388"/>
    </source>
</evidence>
<protein>
    <submittedName>
        <fullName evidence="8">NADH-quinone oxidoreductase subunit K</fullName>
    </submittedName>
</protein>
<dbReference type="RefSeq" id="WP_195802537.1">
    <property type="nucleotide sequence ID" value="NZ_CP061379.1"/>
</dbReference>
<organism evidence="8 9">
    <name type="scientific">Bradyrhizobium commune</name>
    <dbReference type="NCBI Taxonomy" id="83627"/>
    <lineage>
        <taxon>Bacteria</taxon>
        <taxon>Pseudomonadati</taxon>
        <taxon>Pseudomonadota</taxon>
        <taxon>Alphaproteobacteria</taxon>
        <taxon>Hyphomicrobiales</taxon>
        <taxon>Nitrobacteraceae</taxon>
        <taxon>Bradyrhizobium</taxon>
    </lineage>
</organism>
<sequence>MSAVTVFGLCAAAAVGLGLYGLIANPQPLRKIIAFNLLGSGVFLLFGIVGRRGAAAAFGNDPVPQALVITGVVVAFSATALAIALLLRLFQIAGSTTLDGPAPASPPSDPSGG</sequence>
<evidence type="ECO:0000256" key="4">
    <source>
        <dbReference type="ARBA" id="ARBA00022692"/>
    </source>
</evidence>
<dbReference type="KEGG" id="bcou:IC761_07020"/>
<evidence type="ECO:0000256" key="1">
    <source>
        <dbReference type="ARBA" id="ARBA00004651"/>
    </source>
</evidence>
<evidence type="ECO:0000256" key="3">
    <source>
        <dbReference type="ARBA" id="ARBA00022475"/>
    </source>
</evidence>
<keyword evidence="5 7" id="KW-1133">Transmembrane helix</keyword>
<dbReference type="Gene3D" id="1.10.287.3510">
    <property type="match status" value="1"/>
</dbReference>
<name>A0A7S9D8M2_9BRAD</name>
<comment type="subcellular location">
    <subcellularLocation>
        <location evidence="1">Cell membrane</location>
        <topology evidence="1">Multi-pass membrane protein</topology>
    </subcellularLocation>
</comment>
<comment type="similarity">
    <text evidence="2">Belongs to the CPA3 antiporters (TC 2.A.63) subunit C family.</text>
</comment>
<feature type="transmembrane region" description="Helical" evidence="7">
    <location>
        <begin position="6"/>
        <end position="23"/>
    </location>
</feature>
<dbReference type="EMBL" id="CP061379">
    <property type="protein sequence ID" value="QPF93018.1"/>
    <property type="molecule type" value="Genomic_DNA"/>
</dbReference>
<dbReference type="GO" id="GO:0005886">
    <property type="term" value="C:plasma membrane"/>
    <property type="evidence" value="ECO:0007669"/>
    <property type="project" value="UniProtKB-SubCell"/>
</dbReference>
<keyword evidence="9" id="KW-1185">Reference proteome</keyword>
<evidence type="ECO:0000313" key="9">
    <source>
        <dbReference type="Proteomes" id="UP000594621"/>
    </source>
</evidence>